<keyword evidence="1" id="KW-0812">Transmembrane</keyword>
<evidence type="ECO:0000256" key="1">
    <source>
        <dbReference type="SAM" id="Phobius"/>
    </source>
</evidence>
<gene>
    <name evidence="2" type="ORF">Q9L42_018000</name>
</gene>
<keyword evidence="3" id="KW-1185">Reference proteome</keyword>
<dbReference type="RefSeq" id="WP_305907037.1">
    <property type="nucleotide sequence ID" value="NZ_CP157743.1"/>
</dbReference>
<dbReference type="Proteomes" id="UP001225378">
    <property type="component" value="Chromosome"/>
</dbReference>
<accession>A0AAU7NT94</accession>
<keyword evidence="1" id="KW-0472">Membrane</keyword>
<dbReference type="EMBL" id="CP157743">
    <property type="protein sequence ID" value="XBS20220.1"/>
    <property type="molecule type" value="Genomic_DNA"/>
</dbReference>
<keyword evidence="1" id="KW-1133">Transmembrane helix</keyword>
<organism evidence="2 3">
    <name type="scientific">Methylomarinum roseum</name>
    <dbReference type="NCBI Taxonomy" id="3067653"/>
    <lineage>
        <taxon>Bacteria</taxon>
        <taxon>Pseudomonadati</taxon>
        <taxon>Pseudomonadota</taxon>
        <taxon>Gammaproteobacteria</taxon>
        <taxon>Methylococcales</taxon>
        <taxon>Methylococcaceae</taxon>
        <taxon>Methylomarinum</taxon>
    </lineage>
</organism>
<protein>
    <submittedName>
        <fullName evidence="2">Uncharacterized protein</fullName>
    </submittedName>
</protein>
<dbReference type="KEGG" id="mech:Q9L42_018000"/>
<evidence type="ECO:0000313" key="2">
    <source>
        <dbReference type="EMBL" id="XBS20220.1"/>
    </source>
</evidence>
<sequence length="62" mass="6890">MAEEKQSNTYTIVVAVSAVIMIAFVMMLKGRETEHLKMSAQTTPEAEAQVLGKARDFNNVME</sequence>
<feature type="transmembrane region" description="Helical" evidence="1">
    <location>
        <begin position="12"/>
        <end position="28"/>
    </location>
</feature>
<reference evidence="2 3" key="1">
    <citation type="journal article" date="2024" name="Microbiology">
        <title>Methylomarinum rosea sp. nov., a novel halophilic methanotrophic bacterium from the hypersaline Lake Elton.</title>
        <authorList>
            <person name="Suleimanov R.Z."/>
            <person name="Oshkin I.Y."/>
            <person name="Danilova O.V."/>
            <person name="Suzina N.E."/>
            <person name="Dedysh S.N."/>
        </authorList>
    </citation>
    <scope>NUCLEOTIDE SEQUENCE [LARGE SCALE GENOMIC DNA]</scope>
    <source>
        <strain evidence="2 3">Ch1-1</strain>
    </source>
</reference>
<dbReference type="AlphaFoldDB" id="A0AAU7NT94"/>
<evidence type="ECO:0000313" key="3">
    <source>
        <dbReference type="Proteomes" id="UP001225378"/>
    </source>
</evidence>
<proteinExistence type="predicted"/>
<name>A0AAU7NT94_9GAMM</name>